<feature type="non-terminal residue" evidence="1">
    <location>
        <position position="51"/>
    </location>
</feature>
<reference evidence="1 2" key="1">
    <citation type="journal article" date="2013" name="PLoS ONE">
        <title>Lactobacillus paracasei comparative genomics: towards species pan-genome definition and exploitation of diversity.</title>
        <authorList>
            <person name="Smokvina T."/>
            <person name="Wels M."/>
            <person name="Polka J."/>
            <person name="Chervaux C."/>
            <person name="Brisse S."/>
            <person name="Boekhorst J."/>
            <person name="van Hylckama Vlieg J.E."/>
            <person name="Siezen R.J."/>
        </authorList>
    </citation>
    <scope>NUCLEOTIDE SEQUENCE [LARGE SCALE GENOMIC DNA]</scope>
    <source>
        <strain evidence="1 2">Lpp14</strain>
    </source>
</reference>
<sequence>MTKQDETHRVMFTLTDQAIAKLNQLVAKKQQEVNQNPDLAKYHVKVTKSNI</sequence>
<evidence type="ECO:0000313" key="1">
    <source>
        <dbReference type="EMBL" id="EPC59769.1"/>
    </source>
</evidence>
<evidence type="ECO:0000313" key="2">
    <source>
        <dbReference type="Proteomes" id="UP000014264"/>
    </source>
</evidence>
<dbReference type="Proteomes" id="UP000014264">
    <property type="component" value="Unassembled WGS sequence"/>
</dbReference>
<comment type="caution">
    <text evidence="1">The sequence shown here is derived from an EMBL/GenBank/DDBJ whole genome shotgun (WGS) entry which is preliminary data.</text>
</comment>
<gene>
    <name evidence="1" type="ORF">Lpp14_12712</name>
</gene>
<protein>
    <submittedName>
        <fullName evidence="1">Replication protein A2</fullName>
    </submittedName>
</protein>
<accession>A0A829GMV7</accession>
<dbReference type="EMBL" id="ANJZ01000307">
    <property type="protein sequence ID" value="EPC59769.1"/>
    <property type="molecule type" value="Genomic_DNA"/>
</dbReference>
<proteinExistence type="predicted"/>
<organism evidence="1 2">
    <name type="scientific">Lacticaseibacillus paracasei subsp. paracasei Lpp14</name>
    <dbReference type="NCBI Taxonomy" id="1256204"/>
    <lineage>
        <taxon>Bacteria</taxon>
        <taxon>Bacillati</taxon>
        <taxon>Bacillota</taxon>
        <taxon>Bacilli</taxon>
        <taxon>Lactobacillales</taxon>
        <taxon>Lactobacillaceae</taxon>
        <taxon>Lacticaseibacillus</taxon>
    </lineage>
</organism>
<dbReference type="AlphaFoldDB" id="A0A829GMV7"/>
<name>A0A829GMV7_LACPA</name>